<dbReference type="RefSeq" id="WP_264369131.1">
    <property type="nucleotide sequence ID" value="NZ_JAPCIO010000005.1"/>
</dbReference>
<organism evidence="1 2">
    <name type="scientific">Flavobacterium lacisediminis</name>
    <dbReference type="NCBI Taxonomy" id="2989705"/>
    <lineage>
        <taxon>Bacteria</taxon>
        <taxon>Pseudomonadati</taxon>
        <taxon>Bacteroidota</taxon>
        <taxon>Flavobacteriia</taxon>
        <taxon>Flavobacteriales</taxon>
        <taxon>Flavobacteriaceae</taxon>
        <taxon>Flavobacterium</taxon>
    </lineage>
</organism>
<proteinExistence type="predicted"/>
<dbReference type="EMBL" id="JAPCIO010000005">
    <property type="protein sequence ID" value="MCW1148380.1"/>
    <property type="molecule type" value="Genomic_DNA"/>
</dbReference>
<sequence>MPYRICITTKDIANIKGCSDRNARLLLGDIKSYFNKEEKHHAVTFKEFSEYTRIPLEELEPFRK</sequence>
<keyword evidence="2" id="KW-1185">Reference proteome</keyword>
<protein>
    <submittedName>
        <fullName evidence="1">Uncharacterized protein</fullName>
    </submittedName>
</protein>
<accession>A0ABT3EIG6</accession>
<gene>
    <name evidence="1" type="ORF">OJ995_09130</name>
</gene>
<comment type="caution">
    <text evidence="1">The sequence shown here is derived from an EMBL/GenBank/DDBJ whole genome shotgun (WGS) entry which is preliminary data.</text>
</comment>
<name>A0ABT3EIG6_9FLAO</name>
<dbReference type="Proteomes" id="UP001165677">
    <property type="component" value="Unassembled WGS sequence"/>
</dbReference>
<reference evidence="1" key="1">
    <citation type="submission" date="2022-10" db="EMBL/GenBank/DDBJ databases">
        <title>Flavobacterium sp. nov., a bacterium isolated from lake sediment.</title>
        <authorList>
            <person name="Qu J.-H."/>
        </authorList>
    </citation>
    <scope>NUCLEOTIDE SEQUENCE</scope>
    <source>
        <strain evidence="1">TH16-21</strain>
    </source>
</reference>
<evidence type="ECO:0000313" key="2">
    <source>
        <dbReference type="Proteomes" id="UP001165677"/>
    </source>
</evidence>
<evidence type="ECO:0000313" key="1">
    <source>
        <dbReference type="EMBL" id="MCW1148380.1"/>
    </source>
</evidence>